<comment type="caution">
    <text evidence="2">The sequence shown here is derived from an EMBL/GenBank/DDBJ whole genome shotgun (WGS) entry which is preliminary data.</text>
</comment>
<proteinExistence type="predicted"/>
<dbReference type="EMBL" id="JACGCI010000151">
    <property type="protein sequence ID" value="KAF6743242.1"/>
    <property type="molecule type" value="Genomic_DNA"/>
</dbReference>
<protein>
    <recommendedName>
        <fullName evidence="1">Hikeshi-like N-terminal domain-containing protein</fullName>
    </recommendedName>
</protein>
<dbReference type="Pfam" id="PF05603">
    <property type="entry name" value="Hikeshi-like_N"/>
    <property type="match status" value="1"/>
</dbReference>
<gene>
    <name evidence="2" type="ORF">DFP72DRAFT_828359</name>
</gene>
<evidence type="ECO:0000259" key="1">
    <source>
        <dbReference type="Pfam" id="PF05603"/>
    </source>
</evidence>
<reference evidence="2 3" key="1">
    <citation type="submission" date="2020-07" db="EMBL/GenBank/DDBJ databases">
        <title>Comparative genomics of pyrophilous fungi reveals a link between fire events and developmental genes.</title>
        <authorList>
            <consortium name="DOE Joint Genome Institute"/>
            <person name="Steindorff A.S."/>
            <person name="Carver A."/>
            <person name="Calhoun S."/>
            <person name="Stillman K."/>
            <person name="Liu H."/>
            <person name="Lipzen A."/>
            <person name="Pangilinan J."/>
            <person name="Labutti K."/>
            <person name="Bruns T.D."/>
            <person name="Grigoriev I.V."/>
        </authorList>
    </citation>
    <scope>NUCLEOTIDE SEQUENCE [LARGE SCALE GENOMIC DNA]</scope>
    <source>
        <strain evidence="2 3">CBS 144469</strain>
    </source>
</reference>
<feature type="non-terminal residue" evidence="2">
    <location>
        <position position="1"/>
    </location>
</feature>
<feature type="domain" description="Hikeshi-like N-terminal" evidence="1">
    <location>
        <begin position="2"/>
        <end position="47"/>
    </location>
</feature>
<dbReference type="Proteomes" id="UP000521943">
    <property type="component" value="Unassembled WGS sequence"/>
</dbReference>
<keyword evidence="3" id="KW-1185">Reference proteome</keyword>
<evidence type="ECO:0000313" key="2">
    <source>
        <dbReference type="EMBL" id="KAF6743242.1"/>
    </source>
</evidence>
<name>A0A8H6HBT6_9AGAR</name>
<sequence>AARPLQTDLTMVDNTHSYFSLPNTSSINHIALFLTGTIPFPRGFSASRTSSQLLLAQEGLLAARDALERQLVAEVSYTPRPPNLAD</sequence>
<dbReference type="AlphaFoldDB" id="A0A8H6HBT6"/>
<dbReference type="OrthoDB" id="10248398at2759"/>
<dbReference type="InterPro" id="IPR008493">
    <property type="entry name" value="Hikeshi-like_N"/>
</dbReference>
<evidence type="ECO:0000313" key="3">
    <source>
        <dbReference type="Proteomes" id="UP000521943"/>
    </source>
</evidence>
<accession>A0A8H6HBT6</accession>
<organism evidence="2 3">
    <name type="scientific">Ephemerocybe angulata</name>
    <dbReference type="NCBI Taxonomy" id="980116"/>
    <lineage>
        <taxon>Eukaryota</taxon>
        <taxon>Fungi</taxon>
        <taxon>Dikarya</taxon>
        <taxon>Basidiomycota</taxon>
        <taxon>Agaricomycotina</taxon>
        <taxon>Agaricomycetes</taxon>
        <taxon>Agaricomycetidae</taxon>
        <taxon>Agaricales</taxon>
        <taxon>Agaricineae</taxon>
        <taxon>Psathyrellaceae</taxon>
        <taxon>Ephemerocybe</taxon>
    </lineage>
</organism>